<comment type="similarity">
    <text evidence="1">Belongs to the BlaI transcriptional regulatory family.</text>
</comment>
<evidence type="ECO:0000256" key="3">
    <source>
        <dbReference type="ARBA" id="ARBA00023125"/>
    </source>
</evidence>
<organism evidence="5 6">
    <name type="scientific">Chitinophaga rupis</name>
    <dbReference type="NCBI Taxonomy" id="573321"/>
    <lineage>
        <taxon>Bacteria</taxon>
        <taxon>Pseudomonadati</taxon>
        <taxon>Bacteroidota</taxon>
        <taxon>Chitinophagia</taxon>
        <taxon>Chitinophagales</taxon>
        <taxon>Chitinophagaceae</taxon>
        <taxon>Chitinophaga</taxon>
    </lineage>
</organism>
<dbReference type="InterPro" id="IPR036388">
    <property type="entry name" value="WH-like_DNA-bd_sf"/>
</dbReference>
<protein>
    <submittedName>
        <fullName evidence="5">Predicted transcriptional regulator</fullName>
    </submittedName>
</protein>
<evidence type="ECO:0000256" key="4">
    <source>
        <dbReference type="ARBA" id="ARBA00023163"/>
    </source>
</evidence>
<dbReference type="Gene3D" id="1.10.4040.10">
    <property type="entry name" value="Penicillinase repressor domain"/>
    <property type="match status" value="1"/>
</dbReference>
<accession>A0A1H7YHS7</accession>
<dbReference type="RefSeq" id="WP_089915523.1">
    <property type="nucleotide sequence ID" value="NZ_FOBB01000004.1"/>
</dbReference>
<keyword evidence="3" id="KW-0238">DNA-binding</keyword>
<evidence type="ECO:0000313" key="5">
    <source>
        <dbReference type="EMBL" id="SEM45796.1"/>
    </source>
</evidence>
<name>A0A1H7YHS7_9BACT</name>
<keyword evidence="6" id="KW-1185">Reference proteome</keyword>
<keyword evidence="4" id="KW-0804">Transcription</keyword>
<dbReference type="EMBL" id="FOBB01000004">
    <property type="protein sequence ID" value="SEM45796.1"/>
    <property type="molecule type" value="Genomic_DNA"/>
</dbReference>
<keyword evidence="2" id="KW-0805">Transcription regulation</keyword>
<dbReference type="GO" id="GO:0003677">
    <property type="term" value="F:DNA binding"/>
    <property type="evidence" value="ECO:0007669"/>
    <property type="project" value="UniProtKB-KW"/>
</dbReference>
<reference evidence="5 6" key="1">
    <citation type="submission" date="2016-10" db="EMBL/GenBank/DDBJ databases">
        <authorList>
            <person name="de Groot N.N."/>
        </authorList>
    </citation>
    <scope>NUCLEOTIDE SEQUENCE [LARGE SCALE GENOMIC DNA]</scope>
    <source>
        <strain evidence="5 6">DSM 21039</strain>
    </source>
</reference>
<dbReference type="Gene3D" id="1.10.10.10">
    <property type="entry name" value="Winged helix-like DNA-binding domain superfamily/Winged helix DNA-binding domain"/>
    <property type="match status" value="1"/>
</dbReference>
<sequence length="121" mass="13762">MKTLTKAEEQVMKVLWKLGSGLLMEIVDGMPKPQPHKNTVATILKTLVDKGFVDIENLGRIHRYHPSVSKEEYSKDTLTSVAKGYFEGSFSNIISFLVDEDKLSVKELELLLKQLKQNKKQ</sequence>
<dbReference type="OrthoDB" id="1098508at2"/>
<proteinExistence type="inferred from homology"/>
<evidence type="ECO:0000256" key="2">
    <source>
        <dbReference type="ARBA" id="ARBA00023015"/>
    </source>
</evidence>
<evidence type="ECO:0000256" key="1">
    <source>
        <dbReference type="ARBA" id="ARBA00011046"/>
    </source>
</evidence>
<dbReference type="PIRSF" id="PIRSF019455">
    <property type="entry name" value="CopR_AtkY"/>
    <property type="match status" value="1"/>
</dbReference>
<dbReference type="InterPro" id="IPR036390">
    <property type="entry name" value="WH_DNA-bd_sf"/>
</dbReference>
<dbReference type="InterPro" id="IPR005650">
    <property type="entry name" value="BlaI_family"/>
</dbReference>
<dbReference type="STRING" id="573321.SAMN04488505_104457"/>
<dbReference type="GO" id="GO:0045892">
    <property type="term" value="P:negative regulation of DNA-templated transcription"/>
    <property type="evidence" value="ECO:0007669"/>
    <property type="project" value="InterPro"/>
</dbReference>
<dbReference type="AlphaFoldDB" id="A0A1H7YHS7"/>
<dbReference type="Pfam" id="PF03965">
    <property type="entry name" value="Penicillinase_R"/>
    <property type="match status" value="1"/>
</dbReference>
<evidence type="ECO:0000313" key="6">
    <source>
        <dbReference type="Proteomes" id="UP000198984"/>
    </source>
</evidence>
<dbReference type="SUPFAM" id="SSF46785">
    <property type="entry name" value="Winged helix' DNA-binding domain"/>
    <property type="match status" value="1"/>
</dbReference>
<gene>
    <name evidence="5" type="ORF">SAMN04488505_104457</name>
</gene>
<dbReference type="Proteomes" id="UP000198984">
    <property type="component" value="Unassembled WGS sequence"/>
</dbReference>